<evidence type="ECO:0000256" key="1">
    <source>
        <dbReference type="SAM" id="MobiDB-lite"/>
    </source>
</evidence>
<keyword evidence="3" id="KW-1185">Reference proteome</keyword>
<dbReference type="EMBL" id="LRRQ01000081">
    <property type="protein sequence ID" value="OAM89690.1"/>
    <property type="molecule type" value="Genomic_DNA"/>
</dbReference>
<evidence type="ECO:0000313" key="2">
    <source>
        <dbReference type="EMBL" id="OAM89690.1"/>
    </source>
</evidence>
<accession>A0A178IIC6</accession>
<gene>
    <name evidence="2" type="ORF">AW736_11960</name>
</gene>
<feature type="compositionally biased region" description="Polar residues" evidence="1">
    <location>
        <begin position="116"/>
        <end position="128"/>
    </location>
</feature>
<sequence>MKKEPNHASEPMRMDTRPECESTCLRMAHLNDRRKDMSDDIQIKLTQAEALLVFEALAKLEEKKLLDVHVSEEERTACWALEALLEKELPVFASNYLSLVAQAKRAIKGEEPIQPPQTTTGSSAPDRV</sequence>
<protein>
    <submittedName>
        <fullName evidence="2">Uncharacterized protein</fullName>
    </submittedName>
</protein>
<reference evidence="2 3" key="1">
    <citation type="submission" date="2016-01" db="EMBL/GenBank/DDBJ databases">
        <title>High potential of lignocellulose degradation of a new Verrucomicrobia species.</title>
        <authorList>
            <person name="Wang Y."/>
            <person name="Shi Y."/>
            <person name="Qiu Z."/>
            <person name="Liu S."/>
            <person name="Yang H."/>
        </authorList>
    </citation>
    <scope>NUCLEOTIDE SEQUENCE [LARGE SCALE GENOMIC DNA]</scope>
    <source>
        <strain evidence="2 3">TSB47</strain>
    </source>
</reference>
<dbReference type="AlphaFoldDB" id="A0A178IIC6"/>
<evidence type="ECO:0000313" key="3">
    <source>
        <dbReference type="Proteomes" id="UP000078486"/>
    </source>
</evidence>
<name>A0A178IIC6_9BACT</name>
<organism evidence="2 3">
    <name type="scientific">Termitidicoccus mucosus</name>
    <dbReference type="NCBI Taxonomy" id="1184151"/>
    <lineage>
        <taxon>Bacteria</taxon>
        <taxon>Pseudomonadati</taxon>
        <taxon>Verrucomicrobiota</taxon>
        <taxon>Opitutia</taxon>
        <taxon>Opitutales</taxon>
        <taxon>Opitutaceae</taxon>
        <taxon>Termitidicoccus</taxon>
    </lineage>
</organism>
<dbReference type="Proteomes" id="UP000078486">
    <property type="component" value="Unassembled WGS sequence"/>
</dbReference>
<proteinExistence type="predicted"/>
<comment type="caution">
    <text evidence="2">The sequence shown here is derived from an EMBL/GenBank/DDBJ whole genome shotgun (WGS) entry which is preliminary data.</text>
</comment>
<dbReference type="STRING" id="1184151.AW736_11960"/>
<feature type="region of interest" description="Disordered" evidence="1">
    <location>
        <begin position="107"/>
        <end position="128"/>
    </location>
</feature>